<dbReference type="AlphaFoldDB" id="A0A5E4FQE8"/>
<organism evidence="2 3">
    <name type="scientific">Prunus dulcis</name>
    <name type="common">Almond</name>
    <name type="synonym">Amygdalus dulcis</name>
    <dbReference type="NCBI Taxonomy" id="3755"/>
    <lineage>
        <taxon>Eukaryota</taxon>
        <taxon>Viridiplantae</taxon>
        <taxon>Streptophyta</taxon>
        <taxon>Embryophyta</taxon>
        <taxon>Tracheophyta</taxon>
        <taxon>Spermatophyta</taxon>
        <taxon>Magnoliopsida</taxon>
        <taxon>eudicotyledons</taxon>
        <taxon>Gunneridae</taxon>
        <taxon>Pentapetalae</taxon>
        <taxon>rosids</taxon>
        <taxon>fabids</taxon>
        <taxon>Rosales</taxon>
        <taxon>Rosaceae</taxon>
        <taxon>Amygdaloideae</taxon>
        <taxon>Amygdaleae</taxon>
        <taxon>Prunus</taxon>
    </lineage>
</organism>
<dbReference type="PANTHER" id="PTHR34194">
    <property type="entry name" value="F14J8.16 PROTEIN"/>
    <property type="match status" value="1"/>
</dbReference>
<dbReference type="OMA" id="CENEHND"/>
<dbReference type="InParanoid" id="A0A5E4FQE8"/>
<reference evidence="3" key="1">
    <citation type="journal article" date="2020" name="Plant J.">
        <title>Transposons played a major role in the diversification between the closely related almond and peach genomes: results from the almond genome sequence.</title>
        <authorList>
            <person name="Alioto T."/>
            <person name="Alexiou K.G."/>
            <person name="Bardil A."/>
            <person name="Barteri F."/>
            <person name="Castanera R."/>
            <person name="Cruz F."/>
            <person name="Dhingra A."/>
            <person name="Duval H."/>
            <person name="Fernandez I Marti A."/>
            <person name="Frias L."/>
            <person name="Galan B."/>
            <person name="Garcia J.L."/>
            <person name="Howad W."/>
            <person name="Gomez-Garrido J."/>
            <person name="Gut M."/>
            <person name="Julca I."/>
            <person name="Morata J."/>
            <person name="Puigdomenech P."/>
            <person name="Ribeca P."/>
            <person name="Rubio Cabetas M.J."/>
            <person name="Vlasova A."/>
            <person name="Wirthensohn M."/>
            <person name="Garcia-Mas J."/>
            <person name="Gabaldon T."/>
            <person name="Casacuberta J.M."/>
            <person name="Arus P."/>
        </authorList>
    </citation>
    <scope>NUCLEOTIDE SEQUENCE [LARGE SCALE GENOMIC DNA]</scope>
    <source>
        <strain evidence="3">cv. Texas</strain>
    </source>
</reference>
<dbReference type="Gramene" id="VVA29732">
    <property type="protein sequence ID" value="VVA29732"/>
    <property type="gene ID" value="Prudul26B013210"/>
</dbReference>
<proteinExistence type="predicted"/>
<gene>
    <name evidence="2" type="ORF">ALMOND_2B013210</name>
</gene>
<feature type="compositionally biased region" description="Basic residues" evidence="1">
    <location>
        <begin position="356"/>
        <end position="365"/>
    </location>
</feature>
<feature type="region of interest" description="Disordered" evidence="1">
    <location>
        <begin position="326"/>
        <end position="377"/>
    </location>
</feature>
<evidence type="ECO:0000256" key="1">
    <source>
        <dbReference type="SAM" id="MobiDB-lite"/>
    </source>
</evidence>
<accession>A0A5E4FQE8</accession>
<name>A0A5E4FQE8_PRUDU</name>
<dbReference type="Proteomes" id="UP000327085">
    <property type="component" value="Chromosome 3"/>
</dbReference>
<protein>
    <submittedName>
        <fullName evidence="2">PREDICTED: LOC110416260 isoform</fullName>
    </submittedName>
</protein>
<evidence type="ECO:0000313" key="2">
    <source>
        <dbReference type="EMBL" id="VVA29732.1"/>
    </source>
</evidence>
<evidence type="ECO:0000313" key="3">
    <source>
        <dbReference type="Proteomes" id="UP000327085"/>
    </source>
</evidence>
<dbReference type="PANTHER" id="PTHR34194:SF2">
    <property type="entry name" value="F14J8.16 PROTEIN"/>
    <property type="match status" value="1"/>
</dbReference>
<dbReference type="EMBL" id="CABIKO010000171">
    <property type="protein sequence ID" value="VVA29732.1"/>
    <property type="molecule type" value="Genomic_DNA"/>
</dbReference>
<dbReference type="FunCoup" id="A0A5E4FQE8">
    <property type="interactions" value="117"/>
</dbReference>
<sequence>MSWPTLPAPSLPLSVISIKASASRLKSPNLTKCGDAFGFTLWFILKLDLAGVLVGKQRGIFVLIVGKWRSCKGIRELNSLKTDYKGDCENDMRLARWRKRKCVADDRNYEPNSWISATKKRRNYANTIQVDEEMLDKEYEVFLEGLELHGGDDGQDYHDTRWIVDGDVHSNAQLMDHGDDNLNGRSVDSDDFDDDVDPQYKILLENLKEDGKSYVLVVVRETENLERIKYEQEDGELDETNLDTPETVKKSDEDIFVKPIRIYKRKTIHPCPTSISHVKEKTEIKKASPRTVRYAMRKKKRGILEDSEGLPNKRSLGVKKNVKVEALDPVSNRTKGRSNKMHGVEVPTARETLKSSHVKKKKVNKKGADSRTKGHPVKRHHLAEHGHNHGAVSDQIDLDYQEVLDGLRKYGGKWVYTPTTAGPVACVLEEDVESSAVEIKKEPCDEYFTSSTVVGVDGGWCVETCDTSHAQFRKGLMKDLKRPYDEKEYKRLLKQLNRRRSVSGKLRASYRKQHIVLARKLDAASSDCPRILNLLRGFFYWLKNVAQEGSFCPWKDSSCLKIAMEAQLYRLGWEECCGGGGKVLA</sequence>